<feature type="non-terminal residue" evidence="4">
    <location>
        <position position="1"/>
    </location>
</feature>
<evidence type="ECO:0000256" key="3">
    <source>
        <dbReference type="ARBA" id="ARBA00022679"/>
    </source>
</evidence>
<keyword evidence="3 4" id="KW-0808">Transferase</keyword>
<dbReference type="AlphaFoldDB" id="A0A0L7K1U4"/>
<dbReference type="CDD" id="cd03784">
    <property type="entry name" value="GT1_Gtf-like"/>
    <property type="match status" value="1"/>
</dbReference>
<dbReference type="PANTHER" id="PTHR48043:SF159">
    <property type="entry name" value="EG:EG0003.4 PROTEIN-RELATED"/>
    <property type="match status" value="1"/>
</dbReference>
<dbReference type="InterPro" id="IPR002213">
    <property type="entry name" value="UDP_glucos_trans"/>
</dbReference>
<dbReference type="Pfam" id="PF00201">
    <property type="entry name" value="UDPGT"/>
    <property type="match status" value="1"/>
</dbReference>
<gene>
    <name evidence="4" type="ORF">OBRU01_27195</name>
</gene>
<evidence type="ECO:0000313" key="4">
    <source>
        <dbReference type="EMBL" id="KOB51791.1"/>
    </source>
</evidence>
<dbReference type="GO" id="GO:0008194">
    <property type="term" value="F:UDP-glycosyltransferase activity"/>
    <property type="evidence" value="ECO:0007669"/>
    <property type="project" value="InterPro"/>
</dbReference>
<dbReference type="STRING" id="104452.A0A0L7K1U4"/>
<feature type="non-terminal residue" evidence="4">
    <location>
        <position position="208"/>
    </location>
</feature>
<dbReference type="EMBL" id="JTDY01019369">
    <property type="protein sequence ID" value="KOB51791.1"/>
    <property type="molecule type" value="Genomic_DNA"/>
</dbReference>
<name>A0A0L7K1U4_OPEBR</name>
<evidence type="ECO:0000256" key="1">
    <source>
        <dbReference type="ARBA" id="ARBA00009995"/>
    </source>
</evidence>
<comment type="similarity">
    <text evidence="1">Belongs to the UDP-glycosyltransferase family.</text>
</comment>
<dbReference type="PANTHER" id="PTHR48043">
    <property type="entry name" value="EG:EG0003.4 PROTEIN-RELATED"/>
    <property type="match status" value="1"/>
</dbReference>
<dbReference type="Gene3D" id="3.40.50.2000">
    <property type="entry name" value="Glycogen Phosphorylase B"/>
    <property type="match status" value="1"/>
</dbReference>
<dbReference type="FunFam" id="3.40.50.2000:FF:000050">
    <property type="entry name" value="UDP-glucuronosyltransferase"/>
    <property type="match status" value="1"/>
</dbReference>
<comment type="caution">
    <text evidence="4">The sequence shown here is derived from an EMBL/GenBank/DDBJ whole genome shotgun (WGS) entry which is preliminary data.</text>
</comment>
<evidence type="ECO:0000313" key="5">
    <source>
        <dbReference type="Proteomes" id="UP000037510"/>
    </source>
</evidence>
<dbReference type="Proteomes" id="UP000037510">
    <property type="component" value="Unassembled WGS sequence"/>
</dbReference>
<sequence length="208" mass="23517">DLEKLFNESKNGVIYFSMGSNLQSNDMTTEMKQSLLKMFGKLKETVIWKFEGELENVPNNVHLLKWAPQQSILAHSNLKFFITHGGQLSTTEAIHFGVPVIGLPMLGDQYVNMRAVQNKGFGIMVQLREELADDLNMAIDKMLKDPTYTTTAKHLSSIYHDRPVSPGTEIVHWTEHVVKTGGAPHLRSSALLVPLYQKLYLDYFALII</sequence>
<keyword evidence="2" id="KW-0328">Glycosyltransferase</keyword>
<dbReference type="InterPro" id="IPR050271">
    <property type="entry name" value="UDP-glycosyltransferase"/>
</dbReference>
<keyword evidence="5" id="KW-1185">Reference proteome</keyword>
<organism evidence="4 5">
    <name type="scientific">Operophtera brumata</name>
    <name type="common">Winter moth</name>
    <name type="synonym">Phalaena brumata</name>
    <dbReference type="NCBI Taxonomy" id="104452"/>
    <lineage>
        <taxon>Eukaryota</taxon>
        <taxon>Metazoa</taxon>
        <taxon>Ecdysozoa</taxon>
        <taxon>Arthropoda</taxon>
        <taxon>Hexapoda</taxon>
        <taxon>Insecta</taxon>
        <taxon>Pterygota</taxon>
        <taxon>Neoptera</taxon>
        <taxon>Endopterygota</taxon>
        <taxon>Lepidoptera</taxon>
        <taxon>Glossata</taxon>
        <taxon>Ditrysia</taxon>
        <taxon>Geometroidea</taxon>
        <taxon>Geometridae</taxon>
        <taxon>Larentiinae</taxon>
        <taxon>Operophtera</taxon>
    </lineage>
</organism>
<evidence type="ECO:0000256" key="2">
    <source>
        <dbReference type="ARBA" id="ARBA00022676"/>
    </source>
</evidence>
<accession>A0A0L7K1U4</accession>
<dbReference type="SUPFAM" id="SSF53756">
    <property type="entry name" value="UDP-Glycosyltransferase/glycogen phosphorylase"/>
    <property type="match status" value="1"/>
</dbReference>
<protein>
    <submittedName>
        <fullName evidence="4">UDP-glucosyltransferase</fullName>
    </submittedName>
</protein>
<proteinExistence type="inferred from homology"/>
<reference evidence="4 5" key="1">
    <citation type="journal article" date="2015" name="Genome Biol. Evol.">
        <title>The genome of winter moth (Operophtera brumata) provides a genomic perspective on sexual dimorphism and phenology.</title>
        <authorList>
            <person name="Derks M.F."/>
            <person name="Smit S."/>
            <person name="Salis L."/>
            <person name="Schijlen E."/>
            <person name="Bossers A."/>
            <person name="Mateman C."/>
            <person name="Pijl A.S."/>
            <person name="de Ridder D."/>
            <person name="Groenen M.A."/>
            <person name="Visser M.E."/>
            <person name="Megens H.J."/>
        </authorList>
    </citation>
    <scope>NUCLEOTIDE SEQUENCE [LARGE SCALE GENOMIC DNA]</scope>
    <source>
        <strain evidence="4">WM2013NL</strain>
        <tissue evidence="4">Head and thorax</tissue>
    </source>
</reference>